<comment type="caution">
    <text evidence="2">The sequence shown here is derived from an EMBL/GenBank/DDBJ whole genome shotgun (WGS) entry which is preliminary data.</text>
</comment>
<keyword evidence="3" id="KW-1185">Reference proteome</keyword>
<evidence type="ECO:0000313" key="2">
    <source>
        <dbReference type="EMBL" id="MBA9050834.1"/>
    </source>
</evidence>
<feature type="compositionally biased region" description="Basic and acidic residues" evidence="1">
    <location>
        <begin position="8"/>
        <end position="22"/>
    </location>
</feature>
<proteinExistence type="predicted"/>
<dbReference type="EMBL" id="JACJIJ010000001">
    <property type="protein sequence ID" value="MBA9050834.1"/>
    <property type="molecule type" value="Genomic_DNA"/>
</dbReference>
<dbReference type="Proteomes" id="UP000577386">
    <property type="component" value="Unassembled WGS sequence"/>
</dbReference>
<organism evidence="2 3">
    <name type="scientific">Streptomyces murinus</name>
    <dbReference type="NCBI Taxonomy" id="33900"/>
    <lineage>
        <taxon>Bacteria</taxon>
        <taxon>Bacillati</taxon>
        <taxon>Actinomycetota</taxon>
        <taxon>Actinomycetes</taxon>
        <taxon>Kitasatosporales</taxon>
        <taxon>Streptomycetaceae</taxon>
        <taxon>Streptomyces</taxon>
    </lineage>
</organism>
<feature type="region of interest" description="Disordered" evidence="1">
    <location>
        <begin position="1"/>
        <end position="22"/>
    </location>
</feature>
<dbReference type="AlphaFoldDB" id="A0A7W3RJ67"/>
<accession>A0A7W3RJ67</accession>
<protein>
    <submittedName>
        <fullName evidence="2">Transposase-like protein</fullName>
    </submittedName>
</protein>
<sequence>MIHTPQSPEHHPAGSTAHTDRHTMRRALRREVAGTIGLLADEHDFRAMRHYRTFAFADFETYLKAFEDLLSSRASQGAPTAVALFGPQEYADFCTDAGLAPDSPSSRARFTAQLAATGPVIPYDGQPLADLIPALVDESVRQATWEYASALLARLGACASCGEDIGRTAFARASGLLARILDAARPGKRHLVCSISAASETMVAVLHADTDPDGACQLDEAEALEFTTVLALGLATRSPGGLVMRSSAPNSPDRVYGWRLRTGEFEPLTAGQVFDAYCTDADTGDLVSPESDVDYCVPPDLGPDLPPSAHR</sequence>
<gene>
    <name evidence="2" type="ORF">HDA42_000009</name>
</gene>
<reference evidence="2 3" key="1">
    <citation type="submission" date="2020-08" db="EMBL/GenBank/DDBJ databases">
        <title>Sequencing the genomes of 1000 actinobacteria strains.</title>
        <authorList>
            <person name="Klenk H.-P."/>
        </authorList>
    </citation>
    <scope>NUCLEOTIDE SEQUENCE [LARGE SCALE GENOMIC DNA]</scope>
    <source>
        <strain evidence="2 3">DSM 41827</strain>
    </source>
</reference>
<name>A0A7W3RJ67_STRMR</name>
<evidence type="ECO:0000313" key="3">
    <source>
        <dbReference type="Proteomes" id="UP000577386"/>
    </source>
</evidence>
<evidence type="ECO:0000256" key="1">
    <source>
        <dbReference type="SAM" id="MobiDB-lite"/>
    </source>
</evidence>